<name>A0A9D4LK85_DREPO</name>
<protein>
    <submittedName>
        <fullName evidence="1">Uncharacterized protein</fullName>
    </submittedName>
</protein>
<organism evidence="1 2">
    <name type="scientific">Dreissena polymorpha</name>
    <name type="common">Zebra mussel</name>
    <name type="synonym">Mytilus polymorpha</name>
    <dbReference type="NCBI Taxonomy" id="45954"/>
    <lineage>
        <taxon>Eukaryota</taxon>
        <taxon>Metazoa</taxon>
        <taxon>Spiralia</taxon>
        <taxon>Lophotrochozoa</taxon>
        <taxon>Mollusca</taxon>
        <taxon>Bivalvia</taxon>
        <taxon>Autobranchia</taxon>
        <taxon>Heteroconchia</taxon>
        <taxon>Euheterodonta</taxon>
        <taxon>Imparidentia</taxon>
        <taxon>Neoheterodontei</taxon>
        <taxon>Myida</taxon>
        <taxon>Dreissenoidea</taxon>
        <taxon>Dreissenidae</taxon>
        <taxon>Dreissena</taxon>
    </lineage>
</organism>
<keyword evidence="2" id="KW-1185">Reference proteome</keyword>
<evidence type="ECO:0000313" key="2">
    <source>
        <dbReference type="Proteomes" id="UP000828390"/>
    </source>
</evidence>
<dbReference type="AlphaFoldDB" id="A0A9D4LK85"/>
<gene>
    <name evidence="1" type="ORF">DPMN_101618</name>
</gene>
<evidence type="ECO:0000313" key="1">
    <source>
        <dbReference type="EMBL" id="KAH3858972.1"/>
    </source>
</evidence>
<proteinExistence type="predicted"/>
<reference evidence="1" key="1">
    <citation type="journal article" date="2019" name="bioRxiv">
        <title>The Genome of the Zebra Mussel, Dreissena polymorpha: A Resource for Invasive Species Research.</title>
        <authorList>
            <person name="McCartney M.A."/>
            <person name="Auch B."/>
            <person name="Kono T."/>
            <person name="Mallez S."/>
            <person name="Zhang Y."/>
            <person name="Obille A."/>
            <person name="Becker A."/>
            <person name="Abrahante J.E."/>
            <person name="Garbe J."/>
            <person name="Badalamenti J.P."/>
            <person name="Herman A."/>
            <person name="Mangelson H."/>
            <person name="Liachko I."/>
            <person name="Sullivan S."/>
            <person name="Sone E.D."/>
            <person name="Koren S."/>
            <person name="Silverstein K.A.T."/>
            <person name="Beckman K.B."/>
            <person name="Gohl D.M."/>
        </authorList>
    </citation>
    <scope>NUCLEOTIDE SEQUENCE</scope>
    <source>
        <strain evidence="1">Duluth1</strain>
        <tissue evidence="1">Whole animal</tissue>
    </source>
</reference>
<comment type="caution">
    <text evidence="1">The sequence shown here is derived from an EMBL/GenBank/DDBJ whole genome shotgun (WGS) entry which is preliminary data.</text>
</comment>
<sequence length="83" mass="9952">MQSIRRSPITLYEYRIQRPRGRLGRSYRLYEHRASIALFVDSLHLCLQGTVNPRKRERERGYTFDEVVHSNLPDHYGTLVRYS</sequence>
<dbReference type="EMBL" id="JAIWYP010000003">
    <property type="protein sequence ID" value="KAH3858972.1"/>
    <property type="molecule type" value="Genomic_DNA"/>
</dbReference>
<accession>A0A9D4LK85</accession>
<reference evidence="1" key="2">
    <citation type="submission" date="2020-11" db="EMBL/GenBank/DDBJ databases">
        <authorList>
            <person name="McCartney M.A."/>
            <person name="Auch B."/>
            <person name="Kono T."/>
            <person name="Mallez S."/>
            <person name="Becker A."/>
            <person name="Gohl D.M."/>
            <person name="Silverstein K.A.T."/>
            <person name="Koren S."/>
            <person name="Bechman K.B."/>
            <person name="Herman A."/>
            <person name="Abrahante J.E."/>
            <person name="Garbe J."/>
        </authorList>
    </citation>
    <scope>NUCLEOTIDE SEQUENCE</scope>
    <source>
        <strain evidence="1">Duluth1</strain>
        <tissue evidence="1">Whole animal</tissue>
    </source>
</reference>
<dbReference type="Proteomes" id="UP000828390">
    <property type="component" value="Unassembled WGS sequence"/>
</dbReference>